<dbReference type="eggNOG" id="COG1266">
    <property type="taxonomic scope" value="Bacteria"/>
</dbReference>
<protein>
    <recommendedName>
        <fullName evidence="2">CAAX prenyl protease 2/Lysostaphin resistance protein A-like domain-containing protein</fullName>
    </recommendedName>
</protein>
<sequence length="238" mass="27501">MIVRDISLNGKYATGILLTFVLLAAAMLYSFPVIYSVTGVKAFTAVNFFYTRIALWIVLLFIILYNFFIEKDSFLLWKEKKYPVLFYIKAVVTLYLICAFGGAFLNFIVQIFIHENLSRKIVQIASLFRNNFPLIISICLTAGIVEELLMRGYIQPRIEKIYHNQYLGIFVSAMLFGILHSTYGTIGQVIIPFFIGTVFAVFYKKYSNIKILIICHFMYDFVSMMIMNFIDIKHLSAL</sequence>
<feature type="transmembrane region" description="Helical" evidence="1">
    <location>
        <begin position="49"/>
        <end position="69"/>
    </location>
</feature>
<dbReference type="InterPro" id="IPR003675">
    <property type="entry name" value="Rce1/LyrA-like_dom"/>
</dbReference>
<dbReference type="GO" id="GO:0080120">
    <property type="term" value="P:CAAX-box protein maturation"/>
    <property type="evidence" value="ECO:0007669"/>
    <property type="project" value="UniProtKB-ARBA"/>
</dbReference>
<feature type="transmembrane region" description="Helical" evidence="1">
    <location>
        <begin position="132"/>
        <end position="149"/>
    </location>
</feature>
<feature type="transmembrane region" description="Helical" evidence="1">
    <location>
        <begin position="90"/>
        <end position="112"/>
    </location>
</feature>
<name>A0A1M5JGU6_9FLAO</name>
<dbReference type="STRING" id="421058.SAMN05421866_0282"/>
<dbReference type="GO" id="GO:0004175">
    <property type="term" value="F:endopeptidase activity"/>
    <property type="evidence" value="ECO:0007669"/>
    <property type="project" value="UniProtKB-ARBA"/>
</dbReference>
<dbReference type="Pfam" id="PF02517">
    <property type="entry name" value="Rce1-like"/>
    <property type="match status" value="1"/>
</dbReference>
<dbReference type="AlphaFoldDB" id="A0A1M5JGU6"/>
<dbReference type="InterPro" id="IPR052710">
    <property type="entry name" value="CAAX_protease"/>
</dbReference>
<dbReference type="Proteomes" id="UP000184047">
    <property type="component" value="Unassembled WGS sequence"/>
</dbReference>
<feature type="transmembrane region" description="Helical" evidence="1">
    <location>
        <begin position="211"/>
        <end position="230"/>
    </location>
</feature>
<organism evidence="3 4">
    <name type="scientific">Chryseobacterium oranimense</name>
    <dbReference type="NCBI Taxonomy" id="421058"/>
    <lineage>
        <taxon>Bacteria</taxon>
        <taxon>Pseudomonadati</taxon>
        <taxon>Bacteroidota</taxon>
        <taxon>Flavobacteriia</taxon>
        <taxon>Flavobacteriales</taxon>
        <taxon>Weeksellaceae</taxon>
        <taxon>Chryseobacterium group</taxon>
        <taxon>Chryseobacterium</taxon>
    </lineage>
</organism>
<keyword evidence="1" id="KW-0812">Transmembrane</keyword>
<dbReference type="PANTHER" id="PTHR36435">
    <property type="entry name" value="SLR1288 PROTEIN"/>
    <property type="match status" value="1"/>
</dbReference>
<proteinExistence type="predicted"/>
<keyword evidence="1" id="KW-1133">Transmembrane helix</keyword>
<feature type="transmembrane region" description="Helical" evidence="1">
    <location>
        <begin position="161"/>
        <end position="179"/>
    </location>
</feature>
<reference evidence="4" key="1">
    <citation type="submission" date="2016-11" db="EMBL/GenBank/DDBJ databases">
        <authorList>
            <person name="Varghese N."/>
            <person name="Submissions S."/>
        </authorList>
    </citation>
    <scope>NUCLEOTIDE SEQUENCE [LARGE SCALE GENOMIC DNA]</scope>
    <source>
        <strain evidence="4">DSM 19055</strain>
    </source>
</reference>
<gene>
    <name evidence="3" type="ORF">SAMN05421866_0282</name>
</gene>
<keyword evidence="4" id="KW-1185">Reference proteome</keyword>
<dbReference type="EMBL" id="FQWT01000001">
    <property type="protein sequence ID" value="SHG39273.1"/>
    <property type="molecule type" value="Genomic_DNA"/>
</dbReference>
<dbReference type="PANTHER" id="PTHR36435:SF1">
    <property type="entry name" value="CAAX AMINO TERMINAL PROTEASE FAMILY PROTEIN"/>
    <property type="match status" value="1"/>
</dbReference>
<evidence type="ECO:0000259" key="2">
    <source>
        <dbReference type="Pfam" id="PF02517"/>
    </source>
</evidence>
<evidence type="ECO:0000313" key="4">
    <source>
        <dbReference type="Proteomes" id="UP000184047"/>
    </source>
</evidence>
<evidence type="ECO:0000256" key="1">
    <source>
        <dbReference type="SAM" id="Phobius"/>
    </source>
</evidence>
<feature type="transmembrane region" description="Helical" evidence="1">
    <location>
        <begin position="12"/>
        <end position="37"/>
    </location>
</feature>
<feature type="domain" description="CAAX prenyl protease 2/Lysostaphin resistance protein A-like" evidence="2">
    <location>
        <begin position="131"/>
        <end position="222"/>
    </location>
</feature>
<keyword evidence="1" id="KW-0472">Membrane</keyword>
<accession>A0A1M5JGU6</accession>
<evidence type="ECO:0000313" key="3">
    <source>
        <dbReference type="EMBL" id="SHG39273.1"/>
    </source>
</evidence>
<feature type="transmembrane region" description="Helical" evidence="1">
    <location>
        <begin position="185"/>
        <end position="204"/>
    </location>
</feature>